<feature type="transmembrane region" description="Helical" evidence="1">
    <location>
        <begin position="7"/>
        <end position="28"/>
    </location>
</feature>
<comment type="caution">
    <text evidence="2">The sequence shown here is derived from an EMBL/GenBank/DDBJ whole genome shotgun (WGS) entry which is preliminary data.</text>
</comment>
<evidence type="ECO:0000313" key="3">
    <source>
        <dbReference type="Proteomes" id="UP000281343"/>
    </source>
</evidence>
<sequence>MTILADILLVIATLVTGLALASLVSSWADRVLSVPALISLLIGLGLFAFVHVTHETGLVWRNIPDAFIALAARILN</sequence>
<proteinExistence type="predicted"/>
<evidence type="ECO:0000313" key="2">
    <source>
        <dbReference type="EMBL" id="RMA43577.1"/>
    </source>
</evidence>
<dbReference type="RefSeq" id="WP_121896169.1">
    <property type="nucleotide sequence ID" value="NZ_RCNT01000001.1"/>
</dbReference>
<keyword evidence="1" id="KW-1133">Transmembrane helix</keyword>
<dbReference type="EMBL" id="RCNT01000001">
    <property type="protein sequence ID" value="RMA43577.1"/>
    <property type="molecule type" value="Genomic_DNA"/>
</dbReference>
<feature type="transmembrane region" description="Helical" evidence="1">
    <location>
        <begin position="34"/>
        <end position="52"/>
    </location>
</feature>
<gene>
    <name evidence="2" type="ORF">D9R08_01145</name>
</gene>
<reference evidence="2 3" key="1">
    <citation type="submission" date="2018-10" db="EMBL/GenBank/DDBJ databases">
        <authorList>
            <person name="Jung H.S."/>
            <person name="Jeon C.O."/>
        </authorList>
    </citation>
    <scope>NUCLEOTIDE SEQUENCE [LARGE SCALE GENOMIC DNA]</scope>
    <source>
        <strain evidence="2 3">MA-7-27</strain>
    </source>
</reference>
<name>A0A3L9Y8X1_9RHOB</name>
<keyword evidence="3" id="KW-1185">Reference proteome</keyword>
<dbReference type="OrthoDB" id="7875801at2"/>
<accession>A0A3L9Y8X1</accession>
<dbReference type="Proteomes" id="UP000281343">
    <property type="component" value="Unassembled WGS sequence"/>
</dbReference>
<keyword evidence="1" id="KW-0812">Transmembrane</keyword>
<organism evidence="2 3">
    <name type="scientific">Rhodophyticola porphyridii</name>
    <dbReference type="NCBI Taxonomy" id="1852017"/>
    <lineage>
        <taxon>Bacteria</taxon>
        <taxon>Pseudomonadati</taxon>
        <taxon>Pseudomonadota</taxon>
        <taxon>Alphaproteobacteria</taxon>
        <taxon>Rhodobacterales</taxon>
        <taxon>Roseobacteraceae</taxon>
        <taxon>Rhodophyticola</taxon>
    </lineage>
</organism>
<dbReference type="AlphaFoldDB" id="A0A3L9Y8X1"/>
<keyword evidence="1" id="KW-0472">Membrane</keyword>
<protein>
    <submittedName>
        <fullName evidence="2">Uncharacterized protein</fullName>
    </submittedName>
</protein>
<evidence type="ECO:0000256" key="1">
    <source>
        <dbReference type="SAM" id="Phobius"/>
    </source>
</evidence>